<evidence type="ECO:0000256" key="5">
    <source>
        <dbReference type="SAM" id="MobiDB-lite"/>
    </source>
</evidence>
<gene>
    <name evidence="9" type="ORF">CCMA1212_010160</name>
</gene>
<feature type="region of interest" description="Disordered" evidence="5">
    <location>
        <begin position="824"/>
        <end position="850"/>
    </location>
</feature>
<dbReference type="SUPFAM" id="SSF48371">
    <property type="entry name" value="ARM repeat"/>
    <property type="match status" value="1"/>
</dbReference>
<feature type="coiled-coil region" evidence="4">
    <location>
        <begin position="54"/>
        <end position="85"/>
    </location>
</feature>
<reference evidence="9 10" key="1">
    <citation type="submission" date="2018-01" db="EMBL/GenBank/DDBJ databases">
        <title>Genome characterization of the sugarcane-associated fungus Trichoderma ghanense CCMA-1212 and their application in lignocelulose bioconversion.</title>
        <authorList>
            <person name="Steindorff A.S."/>
            <person name="Mendes T.D."/>
            <person name="Vilela E.S.D."/>
            <person name="Rodrigues D.S."/>
            <person name="Formighieri E.F."/>
            <person name="Melo I.S."/>
            <person name="Favaro L.C.L."/>
        </authorList>
    </citation>
    <scope>NUCLEOTIDE SEQUENCE [LARGE SCALE GENOMIC DNA]</scope>
    <source>
        <strain evidence="9 10">CCMA-1212</strain>
    </source>
</reference>
<evidence type="ECO:0000256" key="2">
    <source>
        <dbReference type="ARBA" id="ARBA00022448"/>
    </source>
</evidence>
<protein>
    <submittedName>
        <fullName evidence="9">MON2-like protein</fullName>
    </submittedName>
</protein>
<evidence type="ECO:0000259" key="6">
    <source>
        <dbReference type="Pfam" id="PF12783"/>
    </source>
</evidence>
<comment type="caution">
    <text evidence="9">The sequence shown here is derived from an EMBL/GenBank/DDBJ whole genome shotgun (WGS) entry which is preliminary data.</text>
</comment>
<dbReference type="RefSeq" id="XP_073554310.1">
    <property type="nucleotide sequence ID" value="XM_073707213.1"/>
</dbReference>
<keyword evidence="3" id="KW-0653">Protein transport</keyword>
<keyword evidence="2" id="KW-0813">Transport</keyword>
<organism evidence="9 10">
    <name type="scientific">Trichoderma ghanense</name>
    <dbReference type="NCBI Taxonomy" id="65468"/>
    <lineage>
        <taxon>Eukaryota</taxon>
        <taxon>Fungi</taxon>
        <taxon>Dikarya</taxon>
        <taxon>Ascomycota</taxon>
        <taxon>Pezizomycotina</taxon>
        <taxon>Sordariomycetes</taxon>
        <taxon>Hypocreomycetidae</taxon>
        <taxon>Hypocreales</taxon>
        <taxon>Hypocreaceae</taxon>
        <taxon>Trichoderma</taxon>
    </lineage>
</organism>
<dbReference type="GeneID" id="300581663"/>
<feature type="compositionally biased region" description="Polar residues" evidence="5">
    <location>
        <begin position="837"/>
        <end position="847"/>
    </location>
</feature>
<feature type="domain" description="Mon2/Sec7/BIG1-like HUS" evidence="6">
    <location>
        <begin position="247"/>
        <end position="400"/>
    </location>
</feature>
<dbReference type="InterPro" id="IPR032629">
    <property type="entry name" value="DCB_dom"/>
</dbReference>
<evidence type="ECO:0000256" key="1">
    <source>
        <dbReference type="ARBA" id="ARBA00008144"/>
    </source>
</evidence>
<evidence type="ECO:0000256" key="3">
    <source>
        <dbReference type="ARBA" id="ARBA00022927"/>
    </source>
</evidence>
<dbReference type="InterPro" id="IPR032817">
    <property type="entry name" value="Mon2_C"/>
</dbReference>
<evidence type="ECO:0000256" key="4">
    <source>
        <dbReference type="SAM" id="Coils"/>
    </source>
</evidence>
<dbReference type="Pfam" id="PF16206">
    <property type="entry name" value="Mon2_C"/>
    <property type="match status" value="1"/>
</dbReference>
<keyword evidence="4" id="KW-0175">Coiled coil</keyword>
<evidence type="ECO:0000313" key="9">
    <source>
        <dbReference type="EMBL" id="TFA98108.1"/>
    </source>
</evidence>
<comment type="similarity">
    <text evidence="1">Belongs to the MON2 family.</text>
</comment>
<dbReference type="EMBL" id="PPTA01000023">
    <property type="protein sequence ID" value="TFA98108.1"/>
    <property type="molecule type" value="Genomic_DNA"/>
</dbReference>
<dbReference type="PANTHER" id="PTHR10663">
    <property type="entry name" value="GUANYL-NUCLEOTIDE EXCHANGE FACTOR"/>
    <property type="match status" value="1"/>
</dbReference>
<dbReference type="InterPro" id="IPR032691">
    <property type="entry name" value="Mon2/Sec7/BIG1-like_HUS"/>
</dbReference>
<dbReference type="Pfam" id="PF12783">
    <property type="entry name" value="Sec7-like_HUS"/>
    <property type="match status" value="1"/>
</dbReference>
<evidence type="ECO:0000259" key="7">
    <source>
        <dbReference type="Pfam" id="PF16206"/>
    </source>
</evidence>
<proteinExistence type="inferred from homology"/>
<feature type="domain" description="Mon2/Sec7/BIG1-like dimerisation and cyclophilin-binding" evidence="8">
    <location>
        <begin position="49"/>
        <end position="222"/>
    </location>
</feature>
<dbReference type="PANTHER" id="PTHR10663:SF333">
    <property type="entry name" value="PROTEIN MON2 HOMOLOG"/>
    <property type="match status" value="1"/>
</dbReference>
<name>A0ABY2GRL7_9HYPO</name>
<feature type="domain" description="Mon2 C-terminal" evidence="7">
    <location>
        <begin position="1051"/>
        <end position="1275"/>
    </location>
</feature>
<evidence type="ECO:0000313" key="10">
    <source>
        <dbReference type="Proteomes" id="UP001642720"/>
    </source>
</evidence>
<sequence>MRKTAILGEEHDTAVFAHLCDAEAAPTRSRHRPSVQCPWADYWASSTMTTQLLATELANLIQESKRKHSDLRQAAEKSLEELKSLGNVPETAAPELLSQKPSFVNPFIIACGTKNAKFTGIAIVCLQRLIVAKALPRSKLNQVLEALMQASSAGLDVQLKILQALPSLLQNYSADLNGNLLVTALNICFILQSSKNAIVNNTSAATLQQLVVSVFDKVVAEDKNGGDAPIAGEAPSADGKVELRAAALDAYRIFNDLCLLTENQRSEFLRFSGLQQTFGLELIESVITNHAAVFITHPEQAHILRDRVMPLLMSALRGKPSFATTVRLVRILYTLLRRHITVLPTECGDALSLLTTLLDQDTTIWKRALCMEVFRGIFAEHALVRRIFAMYDAKEGEKDIIKTLIATFVRLSTEKPAVIGLGHQSTMPVADPSGSSNLSTDQALIEATSVTGIIGGSVGSEVSNIGISVAWSSVRVPCIDQLDKAEAPTIPESYTYSLILACLSSLSDGLAKFILPLTVPNENRARRKASKQDMGRSSPASAQLEAEGSSHGPRERSASFKKNPVPINPLDLEDHPAYPEVRICSDIVTECWPAILATCSTFLYASLDSEYYHGLVRAFQRFAHVAGLLQLPTPRDAFLSTLGKAAVPPNILSACVNAGQSRSSTATTPTETQNSVFSNARGLLSVENLTQVSSPTERQRQGPLDPSITLNTRNLLCLRALLNLGIALGPTLGHAWGIILETLQQADFVLYVTGKAPGRAASISRSGQDYQNESEGNSLMANFGSEVRSVETAAARLIESSVDFPNESFVQVAQAICGLLPGEVEPKSSTEEKEQSRQAQHVRSSSGQHRRVLSFSGQSTISNQELQFALAKLGEVAMINLERLLRFDPKESGWEMIVQKLIQMLDWGVLSPPVRTRASEILAKLVLEAANAAGALPADIRGPIQLRLLGALRDSLKPLQKRGRDISVANATTDVEIHRIILDGLRGVIEDCGQTLVSGWDVTFDIIGSVFTTREPDLADGESIISARTLGTRSSKLVRSSFSSLQLICSDFLASLPNSCFLILVDTLYKFCSQDDDLNIALTTVTFFWTLSDFLSGNDKSLDITIDLFQGADVDALERLAADRSRGSDAALWMLLLLRLTAVASDDRVDLRNTAIQTLLRIFDAYGERLSPEVWSICIKSVVFKLLASLEEELRSTQDEEVDEADRTEWHDTAVVVLNGISTLLGNNLEVLTAHSSFNELWNELLQHLATLLDFRILDINTATFKTLGHVLSQSGDEEKPIFNETTVGCAWDLWSRGIPITKSPRGKAQDNQNCLIAYVAALREVYRLIKSGLTVERVQRILSLLRQTVEEASVGSYATDIDNLTQLQAQVLDAVKMIRTDIGGVPSALIIQVSEFVTLAYDQDYESQPQSKRTYVAMSKASMQMLEGLVVSHSTDAHIYTSGSVSAALSALLRPIALKYQFPITTKSSQPWTLATSTALAIIEATLSKLDELDIPTDTIQGIWQLIADIADGILSADCSNPPSGTSIAEDEAADIARFHRLVELIIPGMGSERLKEETRSAYTRSLFRTSIIHEPPLADKLAIEDGEAGLPRLYQPRAGLTVSVPPTQRTRMAYVAFEELFLLVSTDAPAAHKPSNANTTEEYSTSRTRIACTAAPFLLLRCALTLRAYVSDQPLRGKMPQPLSQRKELLWMLQKLVGLQSQSEAIRPLEGAVSECRKHLLRLYPLIVKALKVQGDDEVLSLLRDALDVVGGEFGIL</sequence>
<dbReference type="Pfam" id="PF16213">
    <property type="entry name" value="DCB"/>
    <property type="match status" value="1"/>
</dbReference>
<accession>A0ABY2GRL7</accession>
<dbReference type="InterPro" id="IPR016024">
    <property type="entry name" value="ARM-type_fold"/>
</dbReference>
<evidence type="ECO:0000259" key="8">
    <source>
        <dbReference type="Pfam" id="PF16213"/>
    </source>
</evidence>
<keyword evidence="10" id="KW-1185">Reference proteome</keyword>
<dbReference type="Proteomes" id="UP001642720">
    <property type="component" value="Unassembled WGS sequence"/>
</dbReference>
<feature type="region of interest" description="Disordered" evidence="5">
    <location>
        <begin position="524"/>
        <end position="567"/>
    </location>
</feature>
<feature type="compositionally biased region" description="Basic and acidic residues" evidence="5">
    <location>
        <begin position="824"/>
        <end position="836"/>
    </location>
</feature>